<comment type="caution">
    <text evidence="2">The sequence shown here is derived from an EMBL/GenBank/DDBJ whole genome shotgun (WGS) entry which is preliminary data.</text>
</comment>
<feature type="transmembrane region" description="Helical" evidence="1">
    <location>
        <begin position="162"/>
        <end position="183"/>
    </location>
</feature>
<sequence>MSEVSRPFEQPYYMYLWALFALGAPAVWPLIAGFSVPAEDWHWSLWKILWLAAPTHLENLWQSLDRPLAAAIVTRDISRRHPSSPCATPSCSDKRSSLYGLVRDRSRAGFNSLHRLRGPRPHRLGVLSVLIAVPLAGIPYFAHVHLVINARIKAPMPVSPELRLVPALGASILNFAGLLVFGWTSRKRFHWIVPSSWLQLAKLLSSRAYDLRWDRLPTLRSVSFCHERSMQVASLSQRFYGRSLSLW</sequence>
<accession>A0A4S9LNU2</accession>
<reference evidence="2 3" key="1">
    <citation type="submission" date="2018-10" db="EMBL/GenBank/DDBJ databases">
        <title>Fifty Aureobasidium pullulans genomes reveal a recombining polyextremotolerant generalist.</title>
        <authorList>
            <person name="Gostincar C."/>
            <person name="Turk M."/>
            <person name="Zajc J."/>
            <person name="Gunde-Cimerman N."/>
        </authorList>
    </citation>
    <scope>NUCLEOTIDE SEQUENCE [LARGE SCALE GENOMIC DNA]</scope>
    <source>
        <strain evidence="2 3">EXF-6604</strain>
    </source>
</reference>
<gene>
    <name evidence="2" type="ORF">D6D01_02980</name>
</gene>
<organism evidence="2 3">
    <name type="scientific">Aureobasidium pullulans</name>
    <name type="common">Black yeast</name>
    <name type="synonym">Pullularia pullulans</name>
    <dbReference type="NCBI Taxonomy" id="5580"/>
    <lineage>
        <taxon>Eukaryota</taxon>
        <taxon>Fungi</taxon>
        <taxon>Dikarya</taxon>
        <taxon>Ascomycota</taxon>
        <taxon>Pezizomycotina</taxon>
        <taxon>Dothideomycetes</taxon>
        <taxon>Dothideomycetidae</taxon>
        <taxon>Dothideales</taxon>
        <taxon>Saccotheciaceae</taxon>
        <taxon>Aureobasidium</taxon>
    </lineage>
</organism>
<feature type="transmembrane region" description="Helical" evidence="1">
    <location>
        <begin position="12"/>
        <end position="36"/>
    </location>
</feature>
<evidence type="ECO:0000256" key="1">
    <source>
        <dbReference type="SAM" id="Phobius"/>
    </source>
</evidence>
<feature type="transmembrane region" description="Helical" evidence="1">
    <location>
        <begin position="124"/>
        <end position="142"/>
    </location>
</feature>
<proteinExistence type="predicted"/>
<keyword evidence="1" id="KW-0812">Transmembrane</keyword>
<keyword evidence="1" id="KW-1133">Transmembrane helix</keyword>
<dbReference type="Proteomes" id="UP000306584">
    <property type="component" value="Unassembled WGS sequence"/>
</dbReference>
<name>A0A4S9LNU2_AURPU</name>
<evidence type="ECO:0000313" key="2">
    <source>
        <dbReference type="EMBL" id="THY31179.1"/>
    </source>
</evidence>
<keyword evidence="1" id="KW-0472">Membrane</keyword>
<dbReference type="EMBL" id="QZBD01000076">
    <property type="protein sequence ID" value="THY31179.1"/>
    <property type="molecule type" value="Genomic_DNA"/>
</dbReference>
<evidence type="ECO:0000313" key="3">
    <source>
        <dbReference type="Proteomes" id="UP000306584"/>
    </source>
</evidence>
<dbReference type="AlphaFoldDB" id="A0A4S9LNU2"/>
<protein>
    <submittedName>
        <fullName evidence="2">Uncharacterized protein</fullName>
    </submittedName>
</protein>